<dbReference type="CDD" id="cd06008">
    <property type="entry name" value="NF-X1-zinc-finger"/>
    <property type="match status" value="1"/>
</dbReference>
<name>A0A9P3PNP6_LYOSH</name>
<dbReference type="PROSITE" id="PS51061">
    <property type="entry name" value="R3H"/>
    <property type="match status" value="1"/>
</dbReference>
<evidence type="ECO:0000256" key="1">
    <source>
        <dbReference type="SAM" id="MobiDB-lite"/>
    </source>
</evidence>
<sequence>MEAGVDIPSSSIGNQITPREKNPAPPRNRQRNANRTPNPPTEPRDNGPRNRQRRPNRSPRGDGDVQARSSPSSSQAGLPQAGVENAPASQKPRRRNPPKAAKSGEAPESSTNASSNQPPRRAGGPSRRGAKFNAGLTEPGTTSCSSDKPVNKYKNTAAARTEPEADDLTSRLIHDLRTPPYSDCPICFNSIHPAQRTWSCSPSIPVIRPPDAETDEAQYCWTTFHLKCIGEWAAKSVKDIVDAWRARGQTRSCALWILVFLQFDGRAKAPETRDAALLRQPVLALKEEVKCSAWITKELLGWGDTNATSIARYHSTAAFTSVNNHVTHRIHPEHAPSRHPLLPAAPAARIPSLALPLALYPKQHLPPSPPVLSARTQSQPVPLPATSPSQAASTPAPRHAIPGPARRAPSSSFVHAVAAAAHAAHQCRRMCCPLASLASAAGKKGKKRAAGPGLGEVGVGEERGGLHECDLVCGKMLGCELHRCEERDHKGACRPCLMSSFEEMCTRPPPLCGHPQSQHQCHEDPRPCPPCPFLATKQCVLWDRLWKVDGLWIPPLLENNASPHTTRAPSPVTRRQAAPKTNLSVHCGRSTTSPNKRQQAAPKCNNDCAIAKRNARLADALGITPESREKVAAVTYHEELVSFARANLKFVGVVEKAFEEFVTTQKKTQVLPHMPSDRRKFVHDLAAVYRMDTQMVDQEPHRSVRLLRRLDTRIPHPLLSSTVAASTPAPPNLGKLADLRATTAASAPSWRASSAATAPKPSGSGSVMGWAASLRPETSVNGATTQPVRLTTATASANVTRASSPARPAAQPPATPTAVPDSWEDDL</sequence>
<feature type="region of interest" description="Disordered" evidence="1">
    <location>
        <begin position="368"/>
        <end position="408"/>
    </location>
</feature>
<feature type="compositionally biased region" description="Low complexity" evidence="1">
    <location>
        <begin position="746"/>
        <end position="759"/>
    </location>
</feature>
<feature type="compositionally biased region" description="Low complexity" evidence="1">
    <location>
        <begin position="118"/>
        <end position="127"/>
    </location>
</feature>
<feature type="compositionally biased region" description="Low complexity" evidence="1">
    <location>
        <begin position="384"/>
        <end position="397"/>
    </location>
</feature>
<feature type="compositionally biased region" description="Polar residues" evidence="1">
    <location>
        <begin position="579"/>
        <end position="598"/>
    </location>
</feature>
<dbReference type="InterPro" id="IPR034078">
    <property type="entry name" value="NFX1_fam"/>
</dbReference>
<dbReference type="SMART" id="SM00393">
    <property type="entry name" value="R3H"/>
    <property type="match status" value="1"/>
</dbReference>
<dbReference type="Pfam" id="PF01424">
    <property type="entry name" value="R3H"/>
    <property type="match status" value="1"/>
</dbReference>
<dbReference type="PANTHER" id="PTHR12360">
    <property type="entry name" value="NUCLEAR TRANSCRIPTION FACTOR, X-BOX BINDING 1 NFX1"/>
    <property type="match status" value="1"/>
</dbReference>
<dbReference type="Gene3D" id="3.30.1370.50">
    <property type="entry name" value="R3H-like domain"/>
    <property type="match status" value="1"/>
</dbReference>
<feature type="compositionally biased region" description="Low complexity" evidence="1">
    <location>
        <begin position="799"/>
        <end position="809"/>
    </location>
</feature>
<dbReference type="CDD" id="cd02325">
    <property type="entry name" value="R3H"/>
    <property type="match status" value="1"/>
</dbReference>
<dbReference type="GO" id="GO:0000981">
    <property type="term" value="F:DNA-binding transcription factor activity, RNA polymerase II-specific"/>
    <property type="evidence" value="ECO:0007669"/>
    <property type="project" value="TreeGrafter"/>
</dbReference>
<evidence type="ECO:0000313" key="3">
    <source>
        <dbReference type="EMBL" id="GLB39230.1"/>
    </source>
</evidence>
<dbReference type="GO" id="GO:0005634">
    <property type="term" value="C:nucleus"/>
    <property type="evidence" value="ECO:0007669"/>
    <property type="project" value="TreeGrafter"/>
</dbReference>
<dbReference type="InterPro" id="IPR036867">
    <property type="entry name" value="R3H_dom_sf"/>
</dbReference>
<comment type="caution">
    <text evidence="3">The sequence shown here is derived from an EMBL/GenBank/DDBJ whole genome shotgun (WGS) entry which is preliminary data.</text>
</comment>
<dbReference type="OrthoDB" id="6512771at2759"/>
<feature type="region of interest" description="Disordered" evidence="1">
    <location>
        <begin position="1"/>
        <end position="166"/>
    </location>
</feature>
<feature type="domain" description="R3H" evidence="2">
    <location>
        <begin position="648"/>
        <end position="710"/>
    </location>
</feature>
<proteinExistence type="predicted"/>
<dbReference type="AlphaFoldDB" id="A0A9P3PNP6"/>
<dbReference type="Proteomes" id="UP001063166">
    <property type="component" value="Unassembled WGS sequence"/>
</dbReference>
<dbReference type="SUPFAM" id="SSF82708">
    <property type="entry name" value="R3H domain"/>
    <property type="match status" value="1"/>
</dbReference>
<reference evidence="3" key="1">
    <citation type="submission" date="2022-07" db="EMBL/GenBank/DDBJ databases">
        <title>The genome of Lyophyllum shimeji provides insight into the initial evolution of ectomycorrhizal fungal genome.</title>
        <authorList>
            <person name="Kobayashi Y."/>
            <person name="Shibata T."/>
            <person name="Hirakawa H."/>
            <person name="Shigenobu S."/>
            <person name="Nishiyama T."/>
            <person name="Yamada A."/>
            <person name="Hasebe M."/>
            <person name="Kawaguchi M."/>
        </authorList>
    </citation>
    <scope>NUCLEOTIDE SEQUENCE</scope>
    <source>
        <strain evidence="3">AT787</strain>
    </source>
</reference>
<dbReference type="GO" id="GO:0000977">
    <property type="term" value="F:RNA polymerase II transcription regulatory region sequence-specific DNA binding"/>
    <property type="evidence" value="ECO:0007669"/>
    <property type="project" value="TreeGrafter"/>
</dbReference>
<feature type="compositionally biased region" description="Polar residues" evidence="1">
    <location>
        <begin position="8"/>
        <end position="17"/>
    </location>
</feature>
<feature type="compositionally biased region" description="Polar residues" evidence="1">
    <location>
        <begin position="67"/>
        <end position="77"/>
    </location>
</feature>
<feature type="region of interest" description="Disordered" evidence="1">
    <location>
        <begin position="558"/>
        <end position="602"/>
    </location>
</feature>
<feature type="compositionally biased region" description="Polar residues" evidence="1">
    <location>
        <begin position="776"/>
        <end position="798"/>
    </location>
</feature>
<dbReference type="PANTHER" id="PTHR12360:SF12">
    <property type="entry name" value="TRANSCRIPTIONAL REPRESSOR NF-X1"/>
    <property type="match status" value="1"/>
</dbReference>
<evidence type="ECO:0000259" key="2">
    <source>
        <dbReference type="PROSITE" id="PS51061"/>
    </source>
</evidence>
<accession>A0A9P3PNP6</accession>
<dbReference type="InterPro" id="IPR001374">
    <property type="entry name" value="R3H_dom"/>
</dbReference>
<protein>
    <submittedName>
        <fullName evidence="3">R3H domain containing protein</fullName>
    </submittedName>
</protein>
<evidence type="ECO:0000313" key="4">
    <source>
        <dbReference type="Proteomes" id="UP001063166"/>
    </source>
</evidence>
<dbReference type="GO" id="GO:0000122">
    <property type="term" value="P:negative regulation of transcription by RNA polymerase II"/>
    <property type="evidence" value="ECO:0007669"/>
    <property type="project" value="TreeGrafter"/>
</dbReference>
<feature type="compositionally biased region" description="Polar residues" evidence="1">
    <location>
        <begin position="559"/>
        <end position="568"/>
    </location>
</feature>
<feature type="compositionally biased region" description="Polar residues" evidence="1">
    <location>
        <begin position="108"/>
        <end position="117"/>
    </location>
</feature>
<organism evidence="3 4">
    <name type="scientific">Lyophyllum shimeji</name>
    <name type="common">Hon-shimeji</name>
    <name type="synonym">Tricholoma shimeji</name>
    <dbReference type="NCBI Taxonomy" id="47721"/>
    <lineage>
        <taxon>Eukaryota</taxon>
        <taxon>Fungi</taxon>
        <taxon>Dikarya</taxon>
        <taxon>Basidiomycota</taxon>
        <taxon>Agaricomycotina</taxon>
        <taxon>Agaricomycetes</taxon>
        <taxon>Agaricomycetidae</taxon>
        <taxon>Agaricales</taxon>
        <taxon>Tricholomatineae</taxon>
        <taxon>Lyophyllaceae</taxon>
        <taxon>Lyophyllum</taxon>
    </lineage>
</organism>
<keyword evidence="4" id="KW-1185">Reference proteome</keyword>
<gene>
    <name evidence="3" type="primary">FAP1</name>
    <name evidence="3" type="ORF">LshimejAT787_0603920</name>
</gene>
<feature type="region of interest" description="Disordered" evidence="1">
    <location>
        <begin position="746"/>
        <end position="827"/>
    </location>
</feature>
<dbReference type="EMBL" id="BRPK01000006">
    <property type="protein sequence ID" value="GLB39230.1"/>
    <property type="molecule type" value="Genomic_DNA"/>
</dbReference>
<feature type="compositionally biased region" description="Polar residues" evidence="1">
    <location>
        <begin position="139"/>
        <end position="148"/>
    </location>
</feature>